<proteinExistence type="predicted"/>
<dbReference type="GO" id="GO:0005829">
    <property type="term" value="C:cytosol"/>
    <property type="evidence" value="ECO:0007669"/>
    <property type="project" value="TreeGrafter"/>
</dbReference>
<accession>A0A382HVP5</accession>
<evidence type="ECO:0000256" key="1">
    <source>
        <dbReference type="ARBA" id="ARBA00022630"/>
    </source>
</evidence>
<dbReference type="PANTHER" id="PTHR30137:SF16">
    <property type="entry name" value="BLL0895 PROTEIN"/>
    <property type="match status" value="1"/>
</dbReference>
<dbReference type="Gene3D" id="3.20.20.30">
    <property type="entry name" value="Luciferase-like domain"/>
    <property type="match status" value="1"/>
</dbReference>
<keyword evidence="2" id="KW-0560">Oxidoreductase</keyword>
<evidence type="ECO:0000256" key="2">
    <source>
        <dbReference type="ARBA" id="ARBA00023002"/>
    </source>
</evidence>
<protein>
    <recommendedName>
        <fullName evidence="4">Luciferase-like domain-containing protein</fullName>
    </recommendedName>
</protein>
<keyword evidence="1" id="KW-0285">Flavoprotein</keyword>
<dbReference type="Pfam" id="PF00296">
    <property type="entry name" value="Bac_luciferase"/>
    <property type="match status" value="1"/>
</dbReference>
<sequence>MELGLFAQPVHRPEKPWATALAEDREAVILADRLGFSEVWIGEHFSTKAEQIPSPLMFMATLLSDAPSIRFATGVINLPYHNPVIVAAEVAQFDQLSGGRLILGIGPGGLMSDAELFGDKEMPARYGIALEALDLMVRLWAESAPLSHHGEHFDYSLDRRVWLSHGVGEMARPLQQPHPPIALAMVGPGGLTAETIAARDFIPISANFVPVETVAAQWQAYSATRQKLGRPADRLIWRVCRNILVTDSNAQAEDILADPDGVFAYYYRYIRGVRQIEDFKDRQDEPLSVLNEIVEVPQALDDCVIAGTADTVLDRLIALTDELGRFGTLVMVAHDWDDSDLWPASMQRLAGDIMPRLSQHTDQLPVLD</sequence>
<dbReference type="GO" id="GO:0016705">
    <property type="term" value="F:oxidoreductase activity, acting on paired donors, with incorporation or reduction of molecular oxygen"/>
    <property type="evidence" value="ECO:0007669"/>
    <property type="project" value="InterPro"/>
</dbReference>
<dbReference type="InterPro" id="IPR011251">
    <property type="entry name" value="Luciferase-like_dom"/>
</dbReference>
<name>A0A382HVP5_9ZZZZ</name>
<dbReference type="InterPro" id="IPR050766">
    <property type="entry name" value="Bact_Lucif_Oxidored"/>
</dbReference>
<feature type="domain" description="Luciferase-like" evidence="4">
    <location>
        <begin position="1"/>
        <end position="320"/>
    </location>
</feature>
<dbReference type="PANTHER" id="PTHR30137">
    <property type="entry name" value="LUCIFERASE-LIKE MONOOXYGENASE"/>
    <property type="match status" value="1"/>
</dbReference>
<evidence type="ECO:0000313" key="5">
    <source>
        <dbReference type="EMBL" id="SVB91474.1"/>
    </source>
</evidence>
<reference evidence="5" key="1">
    <citation type="submission" date="2018-05" db="EMBL/GenBank/DDBJ databases">
        <authorList>
            <person name="Lanie J.A."/>
            <person name="Ng W.-L."/>
            <person name="Kazmierczak K.M."/>
            <person name="Andrzejewski T.M."/>
            <person name="Davidsen T.M."/>
            <person name="Wayne K.J."/>
            <person name="Tettelin H."/>
            <person name="Glass J.I."/>
            <person name="Rusch D."/>
            <person name="Podicherti R."/>
            <person name="Tsui H.-C.T."/>
            <person name="Winkler M.E."/>
        </authorList>
    </citation>
    <scope>NUCLEOTIDE SEQUENCE</scope>
</reference>
<dbReference type="EMBL" id="UINC01063636">
    <property type="protein sequence ID" value="SVB91474.1"/>
    <property type="molecule type" value="Genomic_DNA"/>
</dbReference>
<dbReference type="InterPro" id="IPR036661">
    <property type="entry name" value="Luciferase-like_sf"/>
</dbReference>
<keyword evidence="3" id="KW-0503">Monooxygenase</keyword>
<dbReference type="SUPFAM" id="SSF51679">
    <property type="entry name" value="Bacterial luciferase-like"/>
    <property type="match status" value="1"/>
</dbReference>
<dbReference type="AlphaFoldDB" id="A0A382HVP5"/>
<gene>
    <name evidence="5" type="ORF">METZ01_LOCUS244328</name>
</gene>
<evidence type="ECO:0000259" key="4">
    <source>
        <dbReference type="Pfam" id="PF00296"/>
    </source>
</evidence>
<organism evidence="5">
    <name type="scientific">marine metagenome</name>
    <dbReference type="NCBI Taxonomy" id="408172"/>
    <lineage>
        <taxon>unclassified sequences</taxon>
        <taxon>metagenomes</taxon>
        <taxon>ecological metagenomes</taxon>
    </lineage>
</organism>
<evidence type="ECO:0000256" key="3">
    <source>
        <dbReference type="ARBA" id="ARBA00023033"/>
    </source>
</evidence>
<dbReference type="GO" id="GO:0004497">
    <property type="term" value="F:monooxygenase activity"/>
    <property type="evidence" value="ECO:0007669"/>
    <property type="project" value="UniProtKB-KW"/>
</dbReference>